<feature type="transmembrane region" description="Helical" evidence="7">
    <location>
        <begin position="300"/>
        <end position="323"/>
    </location>
</feature>
<dbReference type="InterPro" id="IPR011701">
    <property type="entry name" value="MFS"/>
</dbReference>
<feature type="transmembrane region" description="Helical" evidence="7">
    <location>
        <begin position="330"/>
        <end position="349"/>
    </location>
</feature>
<keyword evidence="4 7" id="KW-0812">Transmembrane</keyword>
<feature type="transmembrane region" description="Helical" evidence="7">
    <location>
        <begin position="267"/>
        <end position="288"/>
    </location>
</feature>
<keyword evidence="3" id="KW-1003">Cell membrane</keyword>
<dbReference type="PATRIC" id="fig|1122151.5.peg.2481"/>
<dbReference type="InterPro" id="IPR020846">
    <property type="entry name" value="MFS_dom"/>
</dbReference>
<dbReference type="Pfam" id="PF07690">
    <property type="entry name" value="MFS_1"/>
    <property type="match status" value="1"/>
</dbReference>
<feature type="transmembrane region" description="Helical" evidence="7">
    <location>
        <begin position="77"/>
        <end position="96"/>
    </location>
</feature>
<reference evidence="9 10" key="1">
    <citation type="journal article" date="2015" name="Genome Announc.">
        <title>Expanding the biotechnology potential of lactobacilli through comparative genomics of 213 strains and associated genera.</title>
        <authorList>
            <person name="Sun Z."/>
            <person name="Harris H.M."/>
            <person name="McCann A."/>
            <person name="Guo C."/>
            <person name="Argimon S."/>
            <person name="Zhang W."/>
            <person name="Yang X."/>
            <person name="Jeffery I.B."/>
            <person name="Cooney J.C."/>
            <person name="Kagawa T.F."/>
            <person name="Liu W."/>
            <person name="Song Y."/>
            <person name="Salvetti E."/>
            <person name="Wrobel A."/>
            <person name="Rasinkangas P."/>
            <person name="Parkhill J."/>
            <person name="Rea M.C."/>
            <person name="O'Sullivan O."/>
            <person name="Ritari J."/>
            <person name="Douillard F.P."/>
            <person name="Paul Ross R."/>
            <person name="Yang R."/>
            <person name="Briner A.E."/>
            <person name="Felis G.E."/>
            <person name="de Vos W.M."/>
            <person name="Barrangou R."/>
            <person name="Klaenhammer T.R."/>
            <person name="Caufield P.W."/>
            <person name="Cui Y."/>
            <person name="Zhang H."/>
            <person name="O'Toole P.W."/>
        </authorList>
    </citation>
    <scope>NUCLEOTIDE SEQUENCE [LARGE SCALE GENOMIC DNA]</scope>
    <source>
        <strain evidence="9 10">DSM 13238</strain>
    </source>
</reference>
<accession>A0A0R1PFJ1</accession>
<evidence type="ECO:0000256" key="2">
    <source>
        <dbReference type="ARBA" id="ARBA00022448"/>
    </source>
</evidence>
<feature type="transmembrane region" description="Helical" evidence="7">
    <location>
        <begin position="460"/>
        <end position="479"/>
    </location>
</feature>
<name>A0A0R1PFJ1_9LACO</name>
<evidence type="ECO:0000256" key="6">
    <source>
        <dbReference type="ARBA" id="ARBA00023136"/>
    </source>
</evidence>
<dbReference type="PANTHER" id="PTHR23501:SF191">
    <property type="entry name" value="VACUOLAR BASIC AMINO ACID TRANSPORTER 4"/>
    <property type="match status" value="1"/>
</dbReference>
<feature type="transmembrane region" description="Helical" evidence="7">
    <location>
        <begin position="226"/>
        <end position="246"/>
    </location>
</feature>
<feature type="domain" description="Major facilitator superfamily (MFS) profile" evidence="8">
    <location>
        <begin position="12"/>
        <end position="484"/>
    </location>
</feature>
<dbReference type="Proteomes" id="UP000051908">
    <property type="component" value="Unassembled WGS sequence"/>
</dbReference>
<evidence type="ECO:0000256" key="7">
    <source>
        <dbReference type="SAM" id="Phobius"/>
    </source>
</evidence>
<dbReference type="GeneID" id="96668046"/>
<feature type="transmembrane region" description="Helical" evidence="7">
    <location>
        <begin position="355"/>
        <end position="380"/>
    </location>
</feature>
<dbReference type="PROSITE" id="PS50850">
    <property type="entry name" value="MFS"/>
    <property type="match status" value="1"/>
</dbReference>
<evidence type="ECO:0000313" key="9">
    <source>
        <dbReference type="EMBL" id="KRL30990.1"/>
    </source>
</evidence>
<evidence type="ECO:0000256" key="3">
    <source>
        <dbReference type="ARBA" id="ARBA00022475"/>
    </source>
</evidence>
<proteinExistence type="predicted"/>
<evidence type="ECO:0000256" key="5">
    <source>
        <dbReference type="ARBA" id="ARBA00022989"/>
    </source>
</evidence>
<feature type="transmembrane region" description="Helical" evidence="7">
    <location>
        <begin position="102"/>
        <end position="124"/>
    </location>
</feature>
<keyword evidence="2" id="KW-0813">Transport</keyword>
<organism evidence="9 10">
    <name type="scientific">Companilactobacillus paralimentarius DSM 13238 = JCM 10415</name>
    <dbReference type="NCBI Taxonomy" id="1122151"/>
    <lineage>
        <taxon>Bacteria</taxon>
        <taxon>Bacillati</taxon>
        <taxon>Bacillota</taxon>
        <taxon>Bacilli</taxon>
        <taxon>Lactobacillales</taxon>
        <taxon>Lactobacillaceae</taxon>
        <taxon>Companilactobacillus</taxon>
    </lineage>
</organism>
<comment type="caution">
    <text evidence="9">The sequence shown here is derived from an EMBL/GenBank/DDBJ whole genome shotgun (WGS) entry which is preliminary data.</text>
</comment>
<dbReference type="AlphaFoldDB" id="A0A0R1PFJ1"/>
<feature type="transmembrane region" description="Helical" evidence="7">
    <location>
        <begin position="163"/>
        <end position="185"/>
    </location>
</feature>
<evidence type="ECO:0000256" key="1">
    <source>
        <dbReference type="ARBA" id="ARBA00004651"/>
    </source>
</evidence>
<dbReference type="GO" id="GO:0022857">
    <property type="term" value="F:transmembrane transporter activity"/>
    <property type="evidence" value="ECO:0007669"/>
    <property type="project" value="InterPro"/>
</dbReference>
<feature type="transmembrane region" description="Helical" evidence="7">
    <location>
        <begin position="7"/>
        <end position="34"/>
    </location>
</feature>
<feature type="transmembrane region" description="Helical" evidence="7">
    <location>
        <begin position="46"/>
        <end position="65"/>
    </location>
</feature>
<dbReference type="EMBL" id="AZES01000073">
    <property type="protein sequence ID" value="KRL30990.1"/>
    <property type="molecule type" value="Genomic_DNA"/>
</dbReference>
<keyword evidence="6 7" id="KW-0472">Membrane</keyword>
<keyword evidence="5 7" id="KW-1133">Transmembrane helix</keyword>
<feature type="transmembrane region" description="Helical" evidence="7">
    <location>
        <begin position="136"/>
        <end position="157"/>
    </location>
</feature>
<dbReference type="GO" id="GO:0005886">
    <property type="term" value="C:plasma membrane"/>
    <property type="evidence" value="ECO:0007669"/>
    <property type="project" value="UniProtKB-SubCell"/>
</dbReference>
<dbReference type="Gene3D" id="1.20.1250.20">
    <property type="entry name" value="MFS general substrate transporter like domains"/>
    <property type="match status" value="1"/>
</dbReference>
<protein>
    <submittedName>
        <fullName evidence="9">Multidrug transporter</fullName>
    </submittedName>
</protein>
<evidence type="ECO:0000313" key="10">
    <source>
        <dbReference type="Proteomes" id="UP000051908"/>
    </source>
</evidence>
<dbReference type="SUPFAM" id="SSF103473">
    <property type="entry name" value="MFS general substrate transporter"/>
    <property type="match status" value="1"/>
</dbReference>
<dbReference type="InterPro" id="IPR036259">
    <property type="entry name" value="MFS_trans_sf"/>
</dbReference>
<dbReference type="Gene3D" id="1.20.1720.10">
    <property type="entry name" value="Multidrug resistance protein D"/>
    <property type="match status" value="1"/>
</dbReference>
<keyword evidence="10" id="KW-1185">Reference proteome</keyword>
<comment type="subcellular location">
    <subcellularLocation>
        <location evidence="1">Cell membrane</location>
        <topology evidence="1">Multi-pass membrane protein</topology>
    </subcellularLocation>
</comment>
<dbReference type="RefSeq" id="WP_056955864.1">
    <property type="nucleotide sequence ID" value="NZ_AZES01000073.1"/>
</dbReference>
<dbReference type="PANTHER" id="PTHR23501">
    <property type="entry name" value="MAJOR FACILITATOR SUPERFAMILY"/>
    <property type="match status" value="1"/>
</dbReference>
<dbReference type="FunFam" id="1.20.1720.10:FF:000004">
    <property type="entry name" value="EmrB/QacA family drug resistance transporter"/>
    <property type="match status" value="1"/>
</dbReference>
<sequence>MLKNKRLNLLLTMIAIFIATFMTSVETTIITTAMPTIISKLNGLSMQSWVFAMYLLTTAVSTPIYGKLSDQLGRKPIFIVGLMIFSLGSFLCGIAPNIYLLILFRAIQGIGAGAIMPITFTIIADLYSYDKRSSKLALNNTAWGISALLGPIIGGFIVDKLNWHWIFFINVPLGLIVLVLILFGLGSKRTTKTHRPIDYKGILSLSLSLISLLFLFQMLSSQELNIIYIIIVALVFSLSLIALVHFEKKSVDPIVPLQLFENQLFTIQILTALLLSGIQISFQVYFPIWLQSVYRVTASVAGLAVTPSPVMWLIASFFVGSLVKRIIPKLITIPIVIVQMLFYLTLVFAKTNFPMIMFYVIAGVTGTGLGIVITMNTLISQEVVSDTEVGTASSMLTLGRTMGQTIMTGVFGLVFNLSINQAVGNHAEVSLGQVNGFISSNHDSASNLIPIMQKIIIEGMHNVFLVTVILFGIILLVNLKDKNKKIIK</sequence>
<evidence type="ECO:0000256" key="4">
    <source>
        <dbReference type="ARBA" id="ARBA00022692"/>
    </source>
</evidence>
<evidence type="ECO:0000259" key="8">
    <source>
        <dbReference type="PROSITE" id="PS50850"/>
    </source>
</evidence>
<dbReference type="PRINTS" id="PR01036">
    <property type="entry name" value="TCRTETB"/>
</dbReference>
<gene>
    <name evidence="9" type="ORF">FD33_GL002402</name>
</gene>